<evidence type="ECO:0000313" key="2">
    <source>
        <dbReference type="EMBL" id="CCW35760.1"/>
    </source>
</evidence>
<feature type="transmembrane region" description="Helical" evidence="1">
    <location>
        <begin position="112"/>
        <end position="133"/>
    </location>
</feature>
<evidence type="ECO:0000256" key="1">
    <source>
        <dbReference type="SAM" id="Phobius"/>
    </source>
</evidence>
<evidence type="ECO:0008006" key="4">
    <source>
        <dbReference type="Google" id="ProtNLM"/>
    </source>
</evidence>
<evidence type="ECO:0000313" key="3">
    <source>
        <dbReference type="Proteomes" id="UP000014227"/>
    </source>
</evidence>
<dbReference type="HOGENOM" id="CLU_1552576_0_0_0"/>
<dbReference type="RefSeq" id="WP_016483285.1">
    <property type="nucleotide sequence ID" value="NC_021487.1"/>
</dbReference>
<dbReference type="InParanoid" id="S0EVF1"/>
<dbReference type="EMBL" id="HF951689">
    <property type="protein sequence ID" value="CCW35760.1"/>
    <property type="molecule type" value="Genomic_DNA"/>
</dbReference>
<protein>
    <recommendedName>
        <fullName evidence="4">Phosphate-starvation-inducible E</fullName>
    </recommendedName>
</protein>
<sequence>MTQDEPPPQNTLKAVASLEGLDNLAHIGVAVLFILAAASVLLYSFGLFLLQVVHIANGIHAAGTEAPHENSFLQISLELLSGLLFAVILLELLRTILTYLIARSIEATLKEFLLVGIISLVRKILLVGAQASLSSEGQHAFLQEALGTLVSVLAVLLLIGGLILLKRFYERA</sequence>
<keyword evidence="3" id="KW-1185">Reference proteome</keyword>
<organism evidence="2 3">
    <name type="scientific">Chthonomonas calidirosea (strain DSM 23976 / ICMP 18418 / T49)</name>
    <dbReference type="NCBI Taxonomy" id="1303518"/>
    <lineage>
        <taxon>Bacteria</taxon>
        <taxon>Bacillati</taxon>
        <taxon>Armatimonadota</taxon>
        <taxon>Chthonomonadia</taxon>
        <taxon>Chthonomonadales</taxon>
        <taxon>Chthonomonadaceae</taxon>
        <taxon>Chthonomonas</taxon>
    </lineage>
</organism>
<proteinExistence type="predicted"/>
<feature type="transmembrane region" description="Helical" evidence="1">
    <location>
        <begin position="79"/>
        <end position="100"/>
    </location>
</feature>
<keyword evidence="1" id="KW-1133">Transmembrane helix</keyword>
<dbReference type="AlphaFoldDB" id="S0EVF1"/>
<keyword evidence="1" id="KW-0472">Membrane</keyword>
<keyword evidence="1" id="KW-0812">Transmembrane</keyword>
<dbReference type="PATRIC" id="fig|1303518.3.peg.2009"/>
<feature type="transmembrane region" description="Helical" evidence="1">
    <location>
        <begin position="27"/>
        <end position="50"/>
    </location>
</feature>
<dbReference type="STRING" id="454171.CP488_02141"/>
<dbReference type="KEGG" id="ccz:CCALI_01953"/>
<gene>
    <name evidence="2" type="ORF">CCALI_01953</name>
</gene>
<feature type="transmembrane region" description="Helical" evidence="1">
    <location>
        <begin position="145"/>
        <end position="165"/>
    </location>
</feature>
<name>S0EVF1_CHTCT</name>
<dbReference type="Proteomes" id="UP000014227">
    <property type="component" value="Chromosome I"/>
</dbReference>
<reference evidence="3" key="1">
    <citation type="submission" date="2013-03" db="EMBL/GenBank/DDBJ databases">
        <title>Genome sequence of Chthonomonas calidirosea, the first sequenced genome from the Armatimonadetes phylum (formally candidate division OP10).</title>
        <authorList>
            <person name="Lee K.C.Y."/>
            <person name="Morgan X.C."/>
            <person name="Dunfield P.F."/>
            <person name="Tamas I."/>
            <person name="Houghton K.M."/>
            <person name="Vyssotski M."/>
            <person name="Ryan J.L.J."/>
            <person name="Lagutin K."/>
            <person name="McDonald I.R."/>
            <person name="Stott M.B."/>
        </authorList>
    </citation>
    <scope>NUCLEOTIDE SEQUENCE [LARGE SCALE GENOMIC DNA]</scope>
    <source>
        <strain evidence="3">DSM 23976 / ICMP 18418 / T49</strain>
    </source>
</reference>
<accession>S0EVF1</accession>